<comment type="caution">
    <text evidence="1">The sequence shown here is derived from an EMBL/GenBank/DDBJ whole genome shotgun (WGS) entry which is preliminary data.</text>
</comment>
<dbReference type="AlphaFoldDB" id="A0A9J5WRL7"/>
<reference evidence="1 2" key="1">
    <citation type="submission" date="2020-09" db="EMBL/GenBank/DDBJ databases">
        <title>De no assembly of potato wild relative species, Solanum commersonii.</title>
        <authorList>
            <person name="Cho K."/>
        </authorList>
    </citation>
    <scope>NUCLEOTIDE SEQUENCE [LARGE SCALE GENOMIC DNA]</scope>
    <source>
        <strain evidence="1">LZ3.2</strain>
        <tissue evidence="1">Leaf</tissue>
    </source>
</reference>
<dbReference type="EMBL" id="JACXVP010000011">
    <property type="protein sequence ID" value="KAG5577788.1"/>
    <property type="molecule type" value="Genomic_DNA"/>
</dbReference>
<evidence type="ECO:0000313" key="2">
    <source>
        <dbReference type="Proteomes" id="UP000824120"/>
    </source>
</evidence>
<accession>A0A9J5WRL7</accession>
<dbReference type="Proteomes" id="UP000824120">
    <property type="component" value="Chromosome 11"/>
</dbReference>
<name>A0A9J5WRL7_SOLCO</name>
<gene>
    <name evidence="1" type="ORF">H5410_057922</name>
</gene>
<keyword evidence="2" id="KW-1185">Reference proteome</keyword>
<proteinExistence type="predicted"/>
<protein>
    <submittedName>
        <fullName evidence="1">Uncharacterized protein</fullName>
    </submittedName>
</protein>
<evidence type="ECO:0000313" key="1">
    <source>
        <dbReference type="EMBL" id="KAG5577788.1"/>
    </source>
</evidence>
<organism evidence="1 2">
    <name type="scientific">Solanum commersonii</name>
    <name type="common">Commerson's wild potato</name>
    <name type="synonym">Commerson's nightshade</name>
    <dbReference type="NCBI Taxonomy" id="4109"/>
    <lineage>
        <taxon>Eukaryota</taxon>
        <taxon>Viridiplantae</taxon>
        <taxon>Streptophyta</taxon>
        <taxon>Embryophyta</taxon>
        <taxon>Tracheophyta</taxon>
        <taxon>Spermatophyta</taxon>
        <taxon>Magnoliopsida</taxon>
        <taxon>eudicotyledons</taxon>
        <taxon>Gunneridae</taxon>
        <taxon>Pentapetalae</taxon>
        <taxon>asterids</taxon>
        <taxon>lamiids</taxon>
        <taxon>Solanales</taxon>
        <taxon>Solanaceae</taxon>
        <taxon>Solanoideae</taxon>
        <taxon>Solaneae</taxon>
        <taxon>Solanum</taxon>
    </lineage>
</organism>
<sequence>MSRGKRCIDGLHYGDKDIYEGSKMRGYGDIDDDITHRIGAAWMKRIIRYRQNSEEETCKRVKKKVRRDNGYGFVGCMVEKAILKQVIERERKVPQEPPKVTTREAVFYQSITLIRFLWSLFYFIPTYPSRPETELGGNL</sequence>